<keyword evidence="4" id="KW-1185">Reference proteome</keyword>
<name>A0A6H1WUN0_9BACT</name>
<keyword evidence="1" id="KW-0802">TPR repeat</keyword>
<dbReference type="Gene3D" id="1.25.40.10">
    <property type="entry name" value="Tetratricopeptide repeat domain"/>
    <property type="match status" value="1"/>
</dbReference>
<feature type="transmembrane region" description="Helical" evidence="2">
    <location>
        <begin position="28"/>
        <end position="48"/>
    </location>
</feature>
<dbReference type="InterPro" id="IPR019734">
    <property type="entry name" value="TPR_rpt"/>
</dbReference>
<accession>A0A6H1WUN0</accession>
<keyword evidence="2" id="KW-1133">Transmembrane helix</keyword>
<dbReference type="Proteomes" id="UP000501253">
    <property type="component" value="Chromosome"/>
</dbReference>
<dbReference type="PROSITE" id="PS50005">
    <property type="entry name" value="TPR"/>
    <property type="match status" value="1"/>
</dbReference>
<dbReference type="Pfam" id="PF13176">
    <property type="entry name" value="TPR_7"/>
    <property type="match status" value="1"/>
</dbReference>
<organism evidence="3 4">
    <name type="scientific">Thermosulfurimonas marina</name>
    <dbReference type="NCBI Taxonomy" id="2047767"/>
    <lineage>
        <taxon>Bacteria</taxon>
        <taxon>Pseudomonadati</taxon>
        <taxon>Thermodesulfobacteriota</taxon>
        <taxon>Thermodesulfobacteria</taxon>
        <taxon>Thermodesulfobacteriales</taxon>
        <taxon>Thermodesulfobacteriaceae</taxon>
        <taxon>Thermosulfurimonas</taxon>
    </lineage>
</organism>
<dbReference type="AlphaFoldDB" id="A0A6H1WUN0"/>
<feature type="repeat" description="TPR" evidence="1">
    <location>
        <begin position="161"/>
        <end position="194"/>
    </location>
</feature>
<evidence type="ECO:0000313" key="3">
    <source>
        <dbReference type="EMBL" id="QJA06907.1"/>
    </source>
</evidence>
<dbReference type="InterPro" id="IPR011990">
    <property type="entry name" value="TPR-like_helical_dom_sf"/>
</dbReference>
<evidence type="ECO:0000313" key="4">
    <source>
        <dbReference type="Proteomes" id="UP000501253"/>
    </source>
</evidence>
<keyword evidence="2" id="KW-0472">Membrane</keyword>
<dbReference type="EMBL" id="CP042909">
    <property type="protein sequence ID" value="QJA06907.1"/>
    <property type="molecule type" value="Genomic_DNA"/>
</dbReference>
<dbReference type="SUPFAM" id="SSF48452">
    <property type="entry name" value="TPR-like"/>
    <property type="match status" value="1"/>
</dbReference>
<dbReference type="RefSeq" id="WP_168720255.1">
    <property type="nucleotide sequence ID" value="NZ_CP042909.1"/>
</dbReference>
<protein>
    <submittedName>
        <fullName evidence="3">Tetratricopeptide repeat protein</fullName>
    </submittedName>
</protein>
<evidence type="ECO:0000256" key="2">
    <source>
        <dbReference type="SAM" id="Phobius"/>
    </source>
</evidence>
<dbReference type="KEGG" id="tmai:FVE67_08940"/>
<reference evidence="3 4" key="1">
    <citation type="submission" date="2019-08" db="EMBL/GenBank/DDBJ databases">
        <title>Complete genome sequence of Thermosulfurimonas marina SU872T, an anaerobic thermophilic chemolithoautotrophic bacterium isolated from a shallow marine hydrothermal vent.</title>
        <authorList>
            <person name="Allioux M."/>
            <person name="Jebbar M."/>
            <person name="Slobodkina G."/>
            <person name="Slobodkin A."/>
            <person name="Moalic Y."/>
            <person name="Frolova A."/>
            <person name="Shao Z."/>
            <person name="Alain K."/>
        </authorList>
    </citation>
    <scope>NUCLEOTIDE SEQUENCE [LARGE SCALE GENOMIC DNA]</scope>
    <source>
        <strain evidence="3 4">SU872</strain>
    </source>
</reference>
<sequence length="215" mass="24628">MPQSEAGEEILVLHEKWVRVARGHLREIVATVVGLVLVLSLWAGYRYYRDRREVQAVRLYVKALSQKDRDSQIKLLENLVHNYGDTVAGREARLNLWESRLSSSSPEELLKELKALEKGARAEVKSSLRLGEGYLLEEKEDFKAAAGLYEEVLKEAPFSEGVVSADLARVYERIGDFRRALEYYRRFVAQKPPLEALSFVEYKLSILEKRLGQSS</sequence>
<proteinExistence type="predicted"/>
<gene>
    <name evidence="3" type="ORF">FVE67_08940</name>
</gene>
<evidence type="ECO:0000256" key="1">
    <source>
        <dbReference type="PROSITE-ProRule" id="PRU00339"/>
    </source>
</evidence>
<keyword evidence="2" id="KW-0812">Transmembrane</keyword>